<evidence type="ECO:0000313" key="9">
    <source>
        <dbReference type="Proteomes" id="UP000001058"/>
    </source>
</evidence>
<dbReference type="STRING" id="3068.D8UFK5"/>
<dbReference type="GO" id="GO:0003677">
    <property type="term" value="F:DNA binding"/>
    <property type="evidence" value="ECO:0007669"/>
    <property type="project" value="UniProtKB-KW"/>
</dbReference>
<dbReference type="OrthoDB" id="207175at2759"/>
<reference evidence="8 9" key="1">
    <citation type="journal article" date="2010" name="Science">
        <title>Genomic analysis of organismal complexity in the multicellular green alga Volvox carteri.</title>
        <authorList>
            <person name="Prochnik S.E."/>
            <person name="Umen J."/>
            <person name="Nedelcu A.M."/>
            <person name="Hallmann A."/>
            <person name="Miller S.M."/>
            <person name="Nishii I."/>
            <person name="Ferris P."/>
            <person name="Kuo A."/>
            <person name="Mitros T."/>
            <person name="Fritz-Laylin L.K."/>
            <person name="Hellsten U."/>
            <person name="Chapman J."/>
            <person name="Simakov O."/>
            <person name="Rensing S.A."/>
            <person name="Terry A."/>
            <person name="Pangilinan J."/>
            <person name="Kapitonov V."/>
            <person name="Jurka J."/>
            <person name="Salamov A."/>
            <person name="Shapiro H."/>
            <person name="Schmutz J."/>
            <person name="Grimwood J."/>
            <person name="Lindquist E."/>
            <person name="Lucas S."/>
            <person name="Grigoriev I.V."/>
            <person name="Schmitt R."/>
            <person name="Kirk D."/>
            <person name="Rokhsar D.S."/>
        </authorList>
    </citation>
    <scope>NUCLEOTIDE SEQUENCE [LARGE SCALE GENOMIC DNA]</scope>
    <source>
        <strain evidence="9">f. Nagariensis / Eve</strain>
    </source>
</reference>
<dbReference type="GO" id="GO:0003700">
    <property type="term" value="F:DNA-binding transcription factor activity"/>
    <property type="evidence" value="ECO:0007669"/>
    <property type="project" value="InterPro"/>
</dbReference>
<sequence>MSAFFTPISSPNPQARRTPTAPIEPRPDPPPPPPKRHRGTGKWEAHLWDPTVRRKKRTQGGRRAWGKQVYLGAYNTEVEAARAYDMAAIVFFGSAAKPNFSLEEAYGAELASLSKMGKEDVVNMLRRQCRSFSRGESQYRGVTRHRASDLWEARIGNMFGKNYVYLGLFESEQAAAMAYDFAALYRGGPSSLTNFDPRSYLQGSTGRTTAAAAAAAATGVPNLPTAVTTM</sequence>
<evidence type="ECO:0000259" key="7">
    <source>
        <dbReference type="PROSITE" id="PS51032"/>
    </source>
</evidence>
<protein>
    <submittedName>
        <fullName evidence="8">Pathogenesis-related genes transcriptional activator</fullName>
    </submittedName>
</protein>
<feature type="domain" description="AP2/ERF" evidence="7">
    <location>
        <begin position="24"/>
        <end position="101"/>
    </location>
</feature>
<dbReference type="GeneID" id="9626869"/>
<keyword evidence="4" id="KW-0804">Transcription</keyword>
<dbReference type="InterPro" id="IPR001471">
    <property type="entry name" value="AP2/ERF_dom"/>
</dbReference>
<dbReference type="Proteomes" id="UP000001058">
    <property type="component" value="Unassembled WGS sequence"/>
</dbReference>
<evidence type="ECO:0000256" key="3">
    <source>
        <dbReference type="ARBA" id="ARBA00023125"/>
    </source>
</evidence>
<evidence type="ECO:0000256" key="1">
    <source>
        <dbReference type="ARBA" id="ARBA00004123"/>
    </source>
</evidence>
<evidence type="ECO:0000313" key="8">
    <source>
        <dbReference type="EMBL" id="EFJ41520.1"/>
    </source>
</evidence>
<dbReference type="RefSeq" id="XP_002957465.1">
    <property type="nucleotide sequence ID" value="XM_002957419.1"/>
</dbReference>
<dbReference type="PANTHER" id="PTHR32467:SF90">
    <property type="entry name" value="AP2-LIKE ETHYLENE-RESPONSIVE TRANSCRIPTION FACTOR AIL1"/>
    <property type="match status" value="1"/>
</dbReference>
<dbReference type="Gene3D" id="3.30.730.10">
    <property type="entry name" value="AP2/ERF domain"/>
    <property type="match status" value="2"/>
</dbReference>
<dbReference type="CDD" id="cd00018">
    <property type="entry name" value="AP2"/>
    <property type="match status" value="1"/>
</dbReference>
<evidence type="ECO:0000256" key="4">
    <source>
        <dbReference type="ARBA" id="ARBA00023163"/>
    </source>
</evidence>
<dbReference type="PROSITE" id="PS51032">
    <property type="entry name" value="AP2_ERF"/>
    <property type="match status" value="2"/>
</dbReference>
<dbReference type="GO" id="GO:0005634">
    <property type="term" value="C:nucleus"/>
    <property type="evidence" value="ECO:0007669"/>
    <property type="project" value="UniProtKB-SubCell"/>
</dbReference>
<gene>
    <name evidence="8" type="ORF">VOLCADRAFT_68163</name>
</gene>
<organism evidence="9">
    <name type="scientific">Volvox carteri f. nagariensis</name>
    <dbReference type="NCBI Taxonomy" id="3068"/>
    <lineage>
        <taxon>Eukaryota</taxon>
        <taxon>Viridiplantae</taxon>
        <taxon>Chlorophyta</taxon>
        <taxon>core chlorophytes</taxon>
        <taxon>Chlorophyceae</taxon>
        <taxon>CS clade</taxon>
        <taxon>Chlamydomonadales</taxon>
        <taxon>Volvocaceae</taxon>
        <taxon>Volvox</taxon>
    </lineage>
</organism>
<dbReference type="FunCoup" id="D8UFK5">
    <property type="interactions" value="5"/>
</dbReference>
<dbReference type="InterPro" id="IPR016177">
    <property type="entry name" value="DNA-bd_dom_sf"/>
</dbReference>
<dbReference type="InterPro" id="IPR036955">
    <property type="entry name" value="AP2/ERF_dom_sf"/>
</dbReference>
<keyword evidence="9" id="KW-1185">Reference proteome</keyword>
<evidence type="ECO:0000256" key="5">
    <source>
        <dbReference type="ARBA" id="ARBA00023242"/>
    </source>
</evidence>
<feature type="domain" description="AP2/ERF" evidence="7">
    <location>
        <begin position="138"/>
        <end position="196"/>
    </location>
</feature>
<feature type="compositionally biased region" description="Pro residues" evidence="6">
    <location>
        <begin position="22"/>
        <end position="33"/>
    </location>
</feature>
<dbReference type="PANTHER" id="PTHR32467">
    <property type="entry name" value="AP2-LIKE ETHYLENE-RESPONSIVE TRANSCRIPTION FACTOR"/>
    <property type="match status" value="1"/>
</dbReference>
<comment type="subcellular location">
    <subcellularLocation>
        <location evidence="1">Nucleus</location>
    </subcellularLocation>
</comment>
<keyword evidence="3" id="KW-0238">DNA-binding</keyword>
<dbReference type="SUPFAM" id="SSF54171">
    <property type="entry name" value="DNA-binding domain"/>
    <property type="match status" value="2"/>
</dbReference>
<keyword evidence="2" id="KW-0805">Transcription regulation</keyword>
<feature type="region of interest" description="Disordered" evidence="6">
    <location>
        <begin position="1"/>
        <end position="48"/>
    </location>
</feature>
<proteinExistence type="predicted"/>
<feature type="compositionally biased region" description="Polar residues" evidence="6">
    <location>
        <begin position="7"/>
        <end position="17"/>
    </location>
</feature>
<dbReference type="AlphaFoldDB" id="D8UFK5"/>
<dbReference type="eggNOG" id="ENOG502QQ82">
    <property type="taxonomic scope" value="Eukaryota"/>
</dbReference>
<dbReference type="KEGG" id="vcn:VOLCADRAFT_68163"/>
<evidence type="ECO:0000256" key="6">
    <source>
        <dbReference type="SAM" id="MobiDB-lite"/>
    </source>
</evidence>
<dbReference type="EMBL" id="GL378394">
    <property type="protein sequence ID" value="EFJ41520.1"/>
    <property type="molecule type" value="Genomic_DNA"/>
</dbReference>
<accession>D8UFK5</accession>
<keyword evidence="5" id="KW-0539">Nucleus</keyword>
<evidence type="ECO:0000256" key="2">
    <source>
        <dbReference type="ARBA" id="ARBA00023015"/>
    </source>
</evidence>
<name>D8UFK5_VOLCA</name>
<dbReference type="InParanoid" id="D8UFK5"/>
<dbReference type="SMART" id="SM00380">
    <property type="entry name" value="AP2"/>
    <property type="match status" value="2"/>
</dbReference>